<protein>
    <submittedName>
        <fullName evidence="8">Cell wall surface anchor family protein</fullName>
    </submittedName>
</protein>
<dbReference type="PANTHER" id="PTHR36108:SF13">
    <property type="entry name" value="COLOSSIN-B-RELATED"/>
    <property type="match status" value="1"/>
</dbReference>
<evidence type="ECO:0000256" key="5">
    <source>
        <dbReference type="SAM" id="Phobius"/>
    </source>
</evidence>
<evidence type="ECO:0000256" key="2">
    <source>
        <dbReference type="ARBA" id="ARBA00022525"/>
    </source>
</evidence>
<gene>
    <name evidence="8" type="ORF">B4082_1708</name>
</gene>
<keyword evidence="2" id="KW-0964">Secreted</keyword>
<feature type="domain" description="SpaA-like prealbumin fold" evidence="7">
    <location>
        <begin position="460"/>
        <end position="546"/>
    </location>
</feature>
<organism evidence="8 9">
    <name type="scientific">Bacillus cereus</name>
    <dbReference type="NCBI Taxonomy" id="1396"/>
    <lineage>
        <taxon>Bacteria</taxon>
        <taxon>Bacillati</taxon>
        <taxon>Bacillota</taxon>
        <taxon>Bacilli</taxon>
        <taxon>Bacillales</taxon>
        <taxon>Bacillaceae</taxon>
        <taxon>Bacillus</taxon>
        <taxon>Bacillus cereus group</taxon>
    </lineage>
</organism>
<dbReference type="InterPro" id="IPR041033">
    <property type="entry name" value="SpaA_PFL_dom_1"/>
</dbReference>
<comment type="caution">
    <text evidence="8">The sequence shown here is derived from an EMBL/GenBank/DDBJ whole genome shotgun (WGS) entry which is preliminary data.</text>
</comment>
<dbReference type="InterPro" id="IPR023849">
    <property type="entry name" value="TQXA_dom"/>
</dbReference>
<comment type="similarity">
    <text evidence="1">Belongs to the serine-aspartate repeat-containing protein (SDr) family.</text>
</comment>
<dbReference type="Pfam" id="PF17802">
    <property type="entry name" value="SpaA"/>
    <property type="match status" value="4"/>
</dbReference>
<dbReference type="Pfam" id="PF08341">
    <property type="entry name" value="TED"/>
    <property type="match status" value="1"/>
</dbReference>
<dbReference type="InterPro" id="IPR013783">
    <property type="entry name" value="Ig-like_fold"/>
</dbReference>
<keyword evidence="3" id="KW-0732">Signal</keyword>
<dbReference type="PANTHER" id="PTHR36108">
    <property type="entry name" value="COLOSSIN-B-RELATED"/>
    <property type="match status" value="1"/>
</dbReference>
<feature type="transmembrane region" description="Helical" evidence="5">
    <location>
        <begin position="688"/>
        <end position="706"/>
    </location>
</feature>
<evidence type="ECO:0000256" key="3">
    <source>
        <dbReference type="ARBA" id="ARBA00022729"/>
    </source>
</evidence>
<evidence type="ECO:0000259" key="6">
    <source>
        <dbReference type="Pfam" id="PF08341"/>
    </source>
</evidence>
<keyword evidence="5" id="KW-1133">Transmembrane helix</keyword>
<evidence type="ECO:0000313" key="8">
    <source>
        <dbReference type="EMBL" id="KZD38631.1"/>
    </source>
</evidence>
<reference evidence="8 9" key="1">
    <citation type="submission" date="2015-09" db="EMBL/GenBank/DDBJ databases">
        <title>Bacillus cereus food isolates.</title>
        <authorList>
            <person name="Boekhorst J."/>
        </authorList>
    </citation>
    <scope>NUCLEOTIDE SEQUENCE [LARGE SCALE GENOMIC DNA]</scope>
    <source>
        <strain evidence="8 9">B4082</strain>
    </source>
</reference>
<accession>A0A164GQ49</accession>
<dbReference type="NCBIfam" id="TIGR03934">
    <property type="entry name" value="TQXA_dom"/>
    <property type="match status" value="1"/>
</dbReference>
<evidence type="ECO:0000256" key="4">
    <source>
        <dbReference type="SAM" id="MobiDB-lite"/>
    </source>
</evidence>
<feature type="region of interest" description="Disordered" evidence="4">
    <location>
        <begin position="639"/>
        <end position="678"/>
    </location>
</feature>
<dbReference type="EMBL" id="LJKA01000021">
    <property type="protein sequence ID" value="KZD38631.1"/>
    <property type="molecule type" value="Genomic_DNA"/>
</dbReference>
<name>A0A164GQ49_BACCE</name>
<dbReference type="SUPFAM" id="SSF49478">
    <property type="entry name" value="Cna protein B-type domain"/>
    <property type="match status" value="4"/>
</dbReference>
<evidence type="ECO:0000256" key="1">
    <source>
        <dbReference type="ARBA" id="ARBA00007257"/>
    </source>
</evidence>
<keyword evidence="5" id="KW-0472">Membrane</keyword>
<dbReference type="Gene3D" id="1.10.150.480">
    <property type="match status" value="1"/>
</dbReference>
<dbReference type="InterPro" id="IPR013552">
    <property type="entry name" value="Thioester_dom"/>
</dbReference>
<dbReference type="Proteomes" id="UP000076501">
    <property type="component" value="Unassembled WGS sequence"/>
</dbReference>
<dbReference type="PATRIC" id="fig|1396.539.peg.4092"/>
<evidence type="ECO:0000313" key="9">
    <source>
        <dbReference type="Proteomes" id="UP000076501"/>
    </source>
</evidence>
<feature type="domain" description="SpaA-like prealbumin fold" evidence="7">
    <location>
        <begin position="286"/>
        <end position="369"/>
    </location>
</feature>
<keyword evidence="5" id="KW-0812">Transmembrane</keyword>
<dbReference type="AlphaFoldDB" id="A0A164GQ49"/>
<proteinExistence type="inferred from homology"/>
<sequence length="714" mass="79555">MKRKIVGKWFSFLSALIILLGIAMPQVKAEVMNRETYKMDWSYSNSKQRDIKTEIIKTASGSIGYCLTPDLRSPNGDDLPEMGKTSDAVYRILLNGYPQKSPSELGVATTEEAHYATQLAVWIAANELTEEDLVAKNERVHNLMKRLVEASKKETGSQDVFFKVNPVDTQTATQKGEYLETGFYAIQTNSVSGSYTILPEGAPKGIRIVNEQGEEKTTLSINEKFKILIPKDTSSGNFKMKVKSTLTNLQAIAFKGSEKVQNTTVLLQRNSEKISTDLVVNWESVGSLKIMKLGEKKELLKGAVFEVSNENFKQNVTTNDKGIAELGNLPIGTYSVKEIQAPAGYVLDGSVKKIEVKTGETAVLELKNENIEITKVDVADGNTKLPNTEFTIYNEQGKEVVKGKTDEKGVAKFKLPYGKYTYKETIAPNGYVINEETFAFEIKENGEIIKHIVQDKKVEGELEITKVDVADGNTKLPNAEFTIYNEQGKEVVKGKTNEQGIAKFKLPYGKYTYKETIAPNGYVINEETFAFEIKEDGEIIKHIVQDKKVEGELEITKVDVADGNTKLPNAEFTIYNEQGKEVVKGKTDEKGIAKFKLPYGKYTYKETIAPNGYVINEETFAFEIKKDGEIIKHIVKNKKEEKASLPSKPNKPTPNEEVKPSADVKPMQQPNTHNEVRLPATGGVGNEFTALFVLGISFIIAGAYVLRMKNRKEM</sequence>
<evidence type="ECO:0000259" key="7">
    <source>
        <dbReference type="Pfam" id="PF17802"/>
    </source>
</evidence>
<feature type="domain" description="SpaA-like prealbumin fold" evidence="7">
    <location>
        <begin position="551"/>
        <end position="638"/>
    </location>
</feature>
<feature type="domain" description="Thioester" evidence="6">
    <location>
        <begin position="64"/>
        <end position="152"/>
    </location>
</feature>
<dbReference type="RefSeq" id="WP_063222160.1">
    <property type="nucleotide sequence ID" value="NZ_LJKA01000021.1"/>
</dbReference>
<dbReference type="Gene3D" id="2.60.40.10">
    <property type="entry name" value="Immunoglobulins"/>
    <property type="match status" value="4"/>
</dbReference>
<feature type="domain" description="SpaA-like prealbumin fold" evidence="7">
    <location>
        <begin position="370"/>
        <end position="455"/>
    </location>
</feature>